<evidence type="ECO:0000313" key="1">
    <source>
        <dbReference type="EMBL" id="JAD37369.1"/>
    </source>
</evidence>
<sequence>MFSCMEFTRSTKSKVLLAQQSIISTKLNILNVGSFSSIIRFISSIFM</sequence>
<organism evidence="1">
    <name type="scientific">Arundo donax</name>
    <name type="common">Giant reed</name>
    <name type="synonym">Donax arundinaceus</name>
    <dbReference type="NCBI Taxonomy" id="35708"/>
    <lineage>
        <taxon>Eukaryota</taxon>
        <taxon>Viridiplantae</taxon>
        <taxon>Streptophyta</taxon>
        <taxon>Embryophyta</taxon>
        <taxon>Tracheophyta</taxon>
        <taxon>Spermatophyta</taxon>
        <taxon>Magnoliopsida</taxon>
        <taxon>Liliopsida</taxon>
        <taxon>Poales</taxon>
        <taxon>Poaceae</taxon>
        <taxon>PACMAD clade</taxon>
        <taxon>Arundinoideae</taxon>
        <taxon>Arundineae</taxon>
        <taxon>Arundo</taxon>
    </lineage>
</organism>
<dbReference type="EMBL" id="GBRH01260526">
    <property type="protein sequence ID" value="JAD37369.1"/>
    <property type="molecule type" value="Transcribed_RNA"/>
</dbReference>
<reference evidence="1" key="1">
    <citation type="submission" date="2014-09" db="EMBL/GenBank/DDBJ databases">
        <authorList>
            <person name="Magalhaes I.L.F."/>
            <person name="Oliveira U."/>
            <person name="Santos F.R."/>
            <person name="Vidigal T.H.D.A."/>
            <person name="Brescovit A.D."/>
            <person name="Santos A.J."/>
        </authorList>
    </citation>
    <scope>NUCLEOTIDE SEQUENCE</scope>
    <source>
        <tissue evidence="1">Shoot tissue taken approximately 20 cm above the soil surface</tissue>
    </source>
</reference>
<proteinExistence type="predicted"/>
<dbReference type="AlphaFoldDB" id="A0A0A8ZD70"/>
<accession>A0A0A8ZD70</accession>
<name>A0A0A8ZD70_ARUDO</name>
<reference evidence="1" key="2">
    <citation type="journal article" date="2015" name="Data Brief">
        <title>Shoot transcriptome of the giant reed, Arundo donax.</title>
        <authorList>
            <person name="Barrero R.A."/>
            <person name="Guerrero F.D."/>
            <person name="Moolhuijzen P."/>
            <person name="Goolsby J.A."/>
            <person name="Tidwell J."/>
            <person name="Bellgard S.E."/>
            <person name="Bellgard M.I."/>
        </authorList>
    </citation>
    <scope>NUCLEOTIDE SEQUENCE</scope>
    <source>
        <tissue evidence="1">Shoot tissue taken approximately 20 cm above the soil surface</tissue>
    </source>
</reference>
<protein>
    <submittedName>
        <fullName evidence="1">Uncharacterized protein</fullName>
    </submittedName>
</protein>